<dbReference type="InterPro" id="IPR009936">
    <property type="entry name" value="DUF1468"/>
</dbReference>
<dbReference type="Pfam" id="PF07331">
    <property type="entry name" value="TctB"/>
    <property type="match status" value="1"/>
</dbReference>
<feature type="transmembrane region" description="Helical" evidence="1">
    <location>
        <begin position="31"/>
        <end position="50"/>
    </location>
</feature>
<protein>
    <submittedName>
        <fullName evidence="3">Tripartite tricarboxylate transporter TctB family protein</fullName>
    </submittedName>
</protein>
<evidence type="ECO:0000313" key="3">
    <source>
        <dbReference type="EMBL" id="MFC7192297.1"/>
    </source>
</evidence>
<keyword evidence="1" id="KW-0472">Membrane</keyword>
<evidence type="ECO:0000256" key="1">
    <source>
        <dbReference type="SAM" id="Phobius"/>
    </source>
</evidence>
<evidence type="ECO:0000259" key="2">
    <source>
        <dbReference type="Pfam" id="PF07331"/>
    </source>
</evidence>
<proteinExistence type="predicted"/>
<dbReference type="AlphaFoldDB" id="A0ABD5YV69"/>
<comment type="caution">
    <text evidence="3">The sequence shown here is derived from an EMBL/GenBank/DDBJ whole genome shotgun (WGS) entry which is preliminary data.</text>
</comment>
<accession>A0ABD5YV69</accession>
<evidence type="ECO:0000313" key="4">
    <source>
        <dbReference type="Proteomes" id="UP001596417"/>
    </source>
</evidence>
<gene>
    <name evidence="3" type="ORF">ACFQL7_22420</name>
</gene>
<dbReference type="Proteomes" id="UP001596417">
    <property type="component" value="Unassembled WGS sequence"/>
</dbReference>
<keyword evidence="1" id="KW-1133">Transmembrane helix</keyword>
<name>A0ABD5YV69_9EURY</name>
<dbReference type="EMBL" id="JBHTAX010000004">
    <property type="protein sequence ID" value="MFC7192297.1"/>
    <property type="molecule type" value="Genomic_DNA"/>
</dbReference>
<reference evidence="3 4" key="1">
    <citation type="journal article" date="2019" name="Int. J. Syst. Evol. Microbiol.">
        <title>The Global Catalogue of Microorganisms (GCM) 10K type strain sequencing project: providing services to taxonomists for standard genome sequencing and annotation.</title>
        <authorList>
            <consortium name="The Broad Institute Genomics Platform"/>
            <consortium name="The Broad Institute Genome Sequencing Center for Infectious Disease"/>
            <person name="Wu L."/>
            <person name="Ma J."/>
        </authorList>
    </citation>
    <scope>NUCLEOTIDE SEQUENCE [LARGE SCALE GENOMIC DNA]</scope>
    <source>
        <strain evidence="3 4">RDMS1</strain>
    </source>
</reference>
<sequence length="72" mass="8036">MSLEHVGFLVASPLFMFVFAYTIGYRDLGKLAVFSVAVAAIVFFTFRNVMNIALPYGNGIFREISVYASNLF</sequence>
<dbReference type="RefSeq" id="WP_390206699.1">
    <property type="nucleotide sequence ID" value="NZ_JBHTAX010000004.1"/>
</dbReference>
<organism evidence="3 4">
    <name type="scientific">Halocatena marina</name>
    <dbReference type="NCBI Taxonomy" id="2934937"/>
    <lineage>
        <taxon>Archaea</taxon>
        <taxon>Methanobacteriati</taxon>
        <taxon>Methanobacteriota</taxon>
        <taxon>Stenosarchaea group</taxon>
        <taxon>Halobacteria</taxon>
        <taxon>Halobacteriales</taxon>
        <taxon>Natronomonadaceae</taxon>
        <taxon>Halocatena</taxon>
    </lineage>
</organism>
<feature type="transmembrane region" description="Helical" evidence="1">
    <location>
        <begin position="6"/>
        <end position="24"/>
    </location>
</feature>
<keyword evidence="4" id="KW-1185">Reference proteome</keyword>
<feature type="domain" description="DUF1468" evidence="2">
    <location>
        <begin position="3"/>
        <end position="55"/>
    </location>
</feature>
<keyword evidence="1" id="KW-0812">Transmembrane</keyword>